<dbReference type="AlphaFoldDB" id="A0AAD9PR13"/>
<gene>
    <name evidence="2" type="ORF">P5673_032563</name>
</gene>
<evidence type="ECO:0000259" key="1">
    <source>
        <dbReference type="Pfam" id="PF24764"/>
    </source>
</evidence>
<name>A0AAD9PR13_ACRCE</name>
<evidence type="ECO:0000313" key="2">
    <source>
        <dbReference type="EMBL" id="KAK2547436.1"/>
    </source>
</evidence>
<accession>A0AAD9PR13</accession>
<dbReference type="PANTHER" id="PTHR46791">
    <property type="entry name" value="EXPRESSED PROTEIN"/>
    <property type="match status" value="1"/>
</dbReference>
<organism evidence="2 3">
    <name type="scientific">Acropora cervicornis</name>
    <name type="common">Staghorn coral</name>
    <dbReference type="NCBI Taxonomy" id="6130"/>
    <lineage>
        <taxon>Eukaryota</taxon>
        <taxon>Metazoa</taxon>
        <taxon>Cnidaria</taxon>
        <taxon>Anthozoa</taxon>
        <taxon>Hexacorallia</taxon>
        <taxon>Scleractinia</taxon>
        <taxon>Astrocoeniina</taxon>
        <taxon>Acroporidae</taxon>
        <taxon>Acropora</taxon>
    </lineage>
</organism>
<reference evidence="2" key="2">
    <citation type="journal article" date="2023" name="Science">
        <title>Genomic signatures of disease resistance in endangered staghorn corals.</title>
        <authorList>
            <person name="Vollmer S.V."/>
            <person name="Selwyn J.D."/>
            <person name="Despard B.A."/>
            <person name="Roesel C.L."/>
        </authorList>
    </citation>
    <scope>NUCLEOTIDE SEQUENCE</scope>
    <source>
        <strain evidence="2">K2</strain>
    </source>
</reference>
<evidence type="ECO:0000313" key="3">
    <source>
        <dbReference type="Proteomes" id="UP001249851"/>
    </source>
</evidence>
<dbReference type="Proteomes" id="UP001249851">
    <property type="component" value="Unassembled WGS sequence"/>
</dbReference>
<dbReference type="EMBL" id="JARQWQ010000184">
    <property type="protein sequence ID" value="KAK2547436.1"/>
    <property type="molecule type" value="Genomic_DNA"/>
</dbReference>
<keyword evidence="3" id="KW-1185">Reference proteome</keyword>
<sequence length="141" mass="16013">MAAADTIQSLISAIESNCDFAELEKVVQEIQTLTPNIGQERLLGALRSTELNVQRWGVMNCLRTLDPIGTALRWRAAIYRRKYSVPTLFWLGSGHKLIRWHLVTHLCIDGYSCLIIYVHCCNDNTADTVLEQFVKGVNSYR</sequence>
<proteinExistence type="predicted"/>
<protein>
    <recommendedName>
        <fullName evidence="1">Integrase core domain-containing protein</fullName>
    </recommendedName>
</protein>
<reference evidence="2" key="1">
    <citation type="journal article" date="2023" name="G3 (Bethesda)">
        <title>Whole genome assembly and annotation of the endangered Caribbean coral Acropora cervicornis.</title>
        <authorList>
            <person name="Selwyn J.D."/>
            <person name="Vollmer S.V."/>
        </authorList>
    </citation>
    <scope>NUCLEOTIDE SEQUENCE</scope>
    <source>
        <strain evidence="2">K2</strain>
    </source>
</reference>
<feature type="domain" description="Integrase core" evidence="1">
    <location>
        <begin position="87"/>
        <end position="140"/>
    </location>
</feature>
<dbReference type="InterPro" id="IPR058913">
    <property type="entry name" value="Integrase_dom_put"/>
</dbReference>
<dbReference type="Pfam" id="PF24764">
    <property type="entry name" value="rva_4"/>
    <property type="match status" value="1"/>
</dbReference>
<dbReference type="PANTHER" id="PTHR46791:SF5">
    <property type="entry name" value="CLR5 DOMAIN-CONTAINING PROTEIN-RELATED"/>
    <property type="match status" value="1"/>
</dbReference>
<comment type="caution">
    <text evidence="2">The sequence shown here is derived from an EMBL/GenBank/DDBJ whole genome shotgun (WGS) entry which is preliminary data.</text>
</comment>